<feature type="transmembrane region" description="Helical" evidence="8">
    <location>
        <begin position="183"/>
        <end position="205"/>
    </location>
</feature>
<evidence type="ECO:0000256" key="4">
    <source>
        <dbReference type="ARBA" id="ARBA00022692"/>
    </source>
</evidence>
<dbReference type="GO" id="GO:0030001">
    <property type="term" value="P:metal ion transport"/>
    <property type="evidence" value="ECO:0007669"/>
    <property type="project" value="UniProtKB-ARBA"/>
</dbReference>
<feature type="transmembrane region" description="Helical" evidence="8">
    <location>
        <begin position="217"/>
        <end position="240"/>
    </location>
</feature>
<comment type="caution">
    <text evidence="9">The sequence shown here is derived from an EMBL/GenBank/DDBJ whole genome shotgun (WGS) entry which is preliminary data.</text>
</comment>
<evidence type="ECO:0000313" key="10">
    <source>
        <dbReference type="Proteomes" id="UP000653305"/>
    </source>
</evidence>
<evidence type="ECO:0000256" key="3">
    <source>
        <dbReference type="ARBA" id="ARBA00022448"/>
    </source>
</evidence>
<keyword evidence="7 8" id="KW-0472">Membrane</keyword>
<evidence type="ECO:0000256" key="6">
    <source>
        <dbReference type="ARBA" id="ARBA00023065"/>
    </source>
</evidence>
<keyword evidence="10" id="KW-1185">Reference proteome</keyword>
<dbReference type="InterPro" id="IPR003445">
    <property type="entry name" value="Cat_transpt"/>
</dbReference>
<keyword evidence="4 8" id="KW-0812">Transmembrane</keyword>
<feature type="transmembrane region" description="Helical" evidence="8">
    <location>
        <begin position="252"/>
        <end position="279"/>
    </location>
</feature>
<evidence type="ECO:0000256" key="8">
    <source>
        <dbReference type="SAM" id="Phobius"/>
    </source>
</evidence>
<feature type="transmembrane region" description="Helical" evidence="8">
    <location>
        <begin position="113"/>
        <end position="135"/>
    </location>
</feature>
<name>A0A830CWH9_9LAMI</name>
<gene>
    <name evidence="9" type="ORF">PHJA_002003000</name>
</gene>
<evidence type="ECO:0000313" key="9">
    <source>
        <dbReference type="EMBL" id="GFP98591.1"/>
    </source>
</evidence>
<keyword evidence="5 8" id="KW-1133">Transmembrane helix</keyword>
<dbReference type="GO" id="GO:0005886">
    <property type="term" value="C:plasma membrane"/>
    <property type="evidence" value="ECO:0007669"/>
    <property type="project" value="TreeGrafter"/>
</dbReference>
<sequence length="521" mass="59085">MTILKNFAASIEQKLKQCLCYTRITLAWLHHSFKEFLSILLHILLFQINSFWAELVYFIALSSLGFFALKFASKPGSSSFTPKTIDFFFTAVSAVTSSSMSTVEMEVFSNSQLLILTVFMFVGNKIFVSMIGLYLTRVKTKERRRLTKYETGSPEMESEVSEVKPETESEALKLKSIQTLTPLVSCYFILVQVVGSILIFVYISLVPSAKKVLNKKGLNLITFSIFTTVSTFANCGFVPTNENMMVFGRNSGLLLILIPQILMGNTLYPAFLRFAIFVLGKMTKKLEFRYMLENSRELGYRHLFSGKYSVYMAGTAVGLIIVQLIVFCSLDWNNSEVISFGLSDYQKLVASLFQVVNARHAGESVFGLSAVSPAVLVLYLPEYTSFLRVEEDEKMSTSERVKKKSKMEDFWELILFSQLSYLTIFTILICITEREQMKMDSLNFNVFNIIFEVISAYGNVGFSIGYSCKRQINDDGYCKKAWYGFAGRWSDGGKIVLIVVMFFGKLKKFSMRGGRAWTLSL</sequence>
<feature type="transmembrane region" description="Helical" evidence="8">
    <location>
        <begin position="308"/>
        <end position="330"/>
    </location>
</feature>
<dbReference type="PANTHER" id="PTHR31064:SF38">
    <property type="entry name" value="CATION TRANSPORTER HKT1_4-RELATED"/>
    <property type="match status" value="1"/>
</dbReference>
<dbReference type="OrthoDB" id="9999863at2759"/>
<feature type="transmembrane region" description="Helical" evidence="8">
    <location>
        <begin position="486"/>
        <end position="504"/>
    </location>
</feature>
<feature type="transmembrane region" description="Helical" evidence="8">
    <location>
        <begin position="410"/>
        <end position="432"/>
    </location>
</feature>
<dbReference type="Pfam" id="PF02386">
    <property type="entry name" value="TrkH"/>
    <property type="match status" value="2"/>
</dbReference>
<keyword evidence="6" id="KW-0406">Ion transport</keyword>
<evidence type="ECO:0000256" key="1">
    <source>
        <dbReference type="ARBA" id="ARBA00004141"/>
    </source>
</evidence>
<dbReference type="AlphaFoldDB" id="A0A830CWH9"/>
<dbReference type="InterPro" id="IPR051143">
    <property type="entry name" value="TrkH_K-transport"/>
</dbReference>
<accession>A0A830CWH9</accession>
<organism evidence="9 10">
    <name type="scientific">Phtheirospermum japonicum</name>
    <dbReference type="NCBI Taxonomy" id="374723"/>
    <lineage>
        <taxon>Eukaryota</taxon>
        <taxon>Viridiplantae</taxon>
        <taxon>Streptophyta</taxon>
        <taxon>Embryophyta</taxon>
        <taxon>Tracheophyta</taxon>
        <taxon>Spermatophyta</taxon>
        <taxon>Magnoliopsida</taxon>
        <taxon>eudicotyledons</taxon>
        <taxon>Gunneridae</taxon>
        <taxon>Pentapetalae</taxon>
        <taxon>asterids</taxon>
        <taxon>lamiids</taxon>
        <taxon>Lamiales</taxon>
        <taxon>Orobanchaceae</taxon>
        <taxon>Orobanchaceae incertae sedis</taxon>
        <taxon>Phtheirospermum</taxon>
    </lineage>
</organism>
<keyword evidence="3" id="KW-0813">Transport</keyword>
<dbReference type="EMBL" id="BMAC01000536">
    <property type="protein sequence ID" value="GFP98591.1"/>
    <property type="molecule type" value="Genomic_DNA"/>
</dbReference>
<evidence type="ECO:0000256" key="5">
    <source>
        <dbReference type="ARBA" id="ARBA00022989"/>
    </source>
</evidence>
<evidence type="ECO:0000256" key="7">
    <source>
        <dbReference type="ARBA" id="ARBA00023136"/>
    </source>
</evidence>
<comment type="subcellular location">
    <subcellularLocation>
        <location evidence="1">Membrane</location>
        <topology evidence="1">Multi-pass membrane protein</topology>
    </subcellularLocation>
</comment>
<dbReference type="Proteomes" id="UP000653305">
    <property type="component" value="Unassembled WGS sequence"/>
</dbReference>
<feature type="transmembrane region" description="Helical" evidence="8">
    <location>
        <begin position="444"/>
        <end position="466"/>
    </location>
</feature>
<dbReference type="PANTHER" id="PTHR31064">
    <property type="entry name" value="POTASSIUM TRANSPORT PROTEIN DDB_G0292412-RELATED"/>
    <property type="match status" value="1"/>
</dbReference>
<protein>
    <submittedName>
        <fullName evidence="9">Probable cation transporter hkt6</fullName>
    </submittedName>
</protein>
<dbReference type="GO" id="GO:0008324">
    <property type="term" value="F:monoatomic cation transmembrane transporter activity"/>
    <property type="evidence" value="ECO:0007669"/>
    <property type="project" value="InterPro"/>
</dbReference>
<feature type="transmembrane region" description="Helical" evidence="8">
    <location>
        <begin position="361"/>
        <end position="380"/>
    </location>
</feature>
<reference evidence="9" key="1">
    <citation type="submission" date="2020-07" db="EMBL/GenBank/DDBJ databases">
        <title>Ethylene signaling mediates host invasion by parasitic plants.</title>
        <authorList>
            <person name="Yoshida S."/>
        </authorList>
    </citation>
    <scope>NUCLEOTIDE SEQUENCE</scope>
    <source>
        <strain evidence="9">Okayama</strain>
    </source>
</reference>
<proteinExistence type="inferred from homology"/>
<comment type="similarity">
    <text evidence="2">Belongs to the TrkH potassium transport family. HKT (TC 2.A.38.3) subfamily.</text>
</comment>
<evidence type="ECO:0000256" key="2">
    <source>
        <dbReference type="ARBA" id="ARBA00010864"/>
    </source>
</evidence>